<dbReference type="GO" id="GO:0050660">
    <property type="term" value="F:flavin adenine dinucleotide binding"/>
    <property type="evidence" value="ECO:0007669"/>
    <property type="project" value="TreeGrafter"/>
</dbReference>
<evidence type="ECO:0000259" key="1">
    <source>
        <dbReference type="Pfam" id="PF07992"/>
    </source>
</evidence>
<dbReference type="GO" id="GO:0005737">
    <property type="term" value="C:cytoplasm"/>
    <property type="evidence" value="ECO:0007669"/>
    <property type="project" value="TreeGrafter"/>
</dbReference>
<dbReference type="Gene3D" id="3.50.50.100">
    <property type="match status" value="1"/>
</dbReference>
<dbReference type="PRINTS" id="PR00411">
    <property type="entry name" value="PNDRDTASEI"/>
</dbReference>
<proteinExistence type="predicted"/>
<dbReference type="Pfam" id="PF07992">
    <property type="entry name" value="Pyr_redox_2"/>
    <property type="match status" value="1"/>
</dbReference>
<dbReference type="EMBL" id="KV441390">
    <property type="protein sequence ID" value="OAF60810.2"/>
    <property type="molecule type" value="Genomic_DNA"/>
</dbReference>
<name>A0A177AG61_9PEZI</name>
<sequence>MAPVHLPLRLTSPTLIICLASLLFFFFHATSHHPTQSQSTMGFLFSKEEPAPAEMVQVVPENVVEKPQNRVLVIGGAYAGLSAVIHLLELANGGEHRPTSVPLPPVTGKPLRSSVQITMVDERDGFYHTIGSPLALADDAYGEKAWRKYADVKAIQHPSIRVVQGSVTNLNCSSKTATITYSTGHTSIVEYDYAICCSGLRREHPSVPQSIFREKYLEECKSHISDIRSVSESIVIVGGGAVGVEMSAELKLCFPDKSVKLIHSHDHVLSGEPLPDKFKDVALGLLHEQGVETILSERVVSSNPDSLTDTGFTVRLKSGKTLRAGKVIWAISRPVPTSTYAPASALDHEGFIAVTPQLRFPSTVPNAEYHFAAGDIMAWTGIKRCGAAMYFAQIAIANMHQMMLQAEGGTDTKLVDAPSVEPMIALAVGKKAATFYADNVAAGEEQLKASFGEDLGLTVVWKYLKLAETFEMPKEKETEGKESSTKAT</sequence>
<dbReference type="InterPro" id="IPR023753">
    <property type="entry name" value="FAD/NAD-binding_dom"/>
</dbReference>
<dbReference type="RefSeq" id="XP_024326091.1">
    <property type="nucleotide sequence ID" value="XM_024466110.1"/>
</dbReference>
<evidence type="ECO:0000313" key="2">
    <source>
        <dbReference type="EMBL" id="OAF60810.2"/>
    </source>
</evidence>
<feature type="domain" description="FAD/NAD(P)-binding" evidence="1">
    <location>
        <begin position="70"/>
        <end position="388"/>
    </location>
</feature>
<dbReference type="VEuPathDB" id="FungiDB:GMDG_02367"/>
<dbReference type="Proteomes" id="UP000077154">
    <property type="component" value="Unassembled WGS sequence"/>
</dbReference>
<dbReference type="InterPro" id="IPR036188">
    <property type="entry name" value="FAD/NAD-bd_sf"/>
</dbReference>
<dbReference type="GO" id="GO:0004174">
    <property type="term" value="F:electron-transferring-flavoprotein dehydrogenase activity"/>
    <property type="evidence" value="ECO:0007669"/>
    <property type="project" value="TreeGrafter"/>
</dbReference>
<dbReference type="SUPFAM" id="SSF51905">
    <property type="entry name" value="FAD/NAD(P)-binding domain"/>
    <property type="match status" value="1"/>
</dbReference>
<dbReference type="PANTHER" id="PTHR43735">
    <property type="entry name" value="APOPTOSIS-INDUCING FACTOR 1"/>
    <property type="match status" value="1"/>
</dbReference>
<dbReference type="OrthoDB" id="202203at2759"/>
<organism evidence="2">
    <name type="scientific">Pseudogymnoascus destructans</name>
    <dbReference type="NCBI Taxonomy" id="655981"/>
    <lineage>
        <taxon>Eukaryota</taxon>
        <taxon>Fungi</taxon>
        <taxon>Dikarya</taxon>
        <taxon>Ascomycota</taxon>
        <taxon>Pezizomycotina</taxon>
        <taxon>Leotiomycetes</taxon>
        <taxon>Thelebolales</taxon>
        <taxon>Thelebolaceae</taxon>
        <taxon>Pseudogymnoascus</taxon>
    </lineage>
</organism>
<protein>
    <recommendedName>
        <fullName evidence="1">FAD/NAD(P)-binding domain-containing protein</fullName>
    </recommendedName>
</protein>
<dbReference type="AlphaFoldDB" id="A0A177AG61"/>
<dbReference type="PRINTS" id="PR00368">
    <property type="entry name" value="FADPNR"/>
</dbReference>
<accession>A0A177AG61</accession>
<dbReference type="PANTHER" id="PTHR43735:SF24">
    <property type="entry name" value="NUCLEOTIDE-DISULPHIDE OXIDOREDUCTASE AMID-LIKE, PUTATIVE (AFU_ORTHOLOGUE AFUA_1G17180)-RELATED"/>
    <property type="match status" value="1"/>
</dbReference>
<dbReference type="GeneID" id="36285530"/>
<gene>
    <name evidence="2" type="ORF">VC83_02447</name>
</gene>
<reference evidence="2" key="1">
    <citation type="submission" date="2016-03" db="EMBL/GenBank/DDBJ databases">
        <title>Updated assembly of Pseudogymnoascus destructans, the fungus causing white-nose syndrome of bats.</title>
        <authorList>
            <person name="Palmer J.M."/>
            <person name="Drees K.P."/>
            <person name="Foster J.T."/>
            <person name="Lindner D.L."/>
        </authorList>
    </citation>
    <scope>NUCLEOTIDE SEQUENCE [LARGE SCALE GENOMIC DNA]</scope>
    <source>
        <strain evidence="2">20631-21</strain>
    </source>
</reference>